<dbReference type="EMBL" id="CAFZ01000368">
    <property type="protein sequence ID" value="CCA74887.1"/>
    <property type="molecule type" value="Genomic_DNA"/>
</dbReference>
<proteinExistence type="predicted"/>
<dbReference type="AlphaFoldDB" id="G4TU94"/>
<organism evidence="1 2">
    <name type="scientific">Serendipita indica (strain DSM 11827)</name>
    <name type="common">Root endophyte fungus</name>
    <name type="synonym">Piriformospora indica</name>
    <dbReference type="NCBI Taxonomy" id="1109443"/>
    <lineage>
        <taxon>Eukaryota</taxon>
        <taxon>Fungi</taxon>
        <taxon>Dikarya</taxon>
        <taxon>Basidiomycota</taxon>
        <taxon>Agaricomycotina</taxon>
        <taxon>Agaricomycetes</taxon>
        <taxon>Sebacinales</taxon>
        <taxon>Serendipitaceae</taxon>
        <taxon>Serendipita</taxon>
    </lineage>
</organism>
<evidence type="ECO:0000313" key="2">
    <source>
        <dbReference type="Proteomes" id="UP000007148"/>
    </source>
</evidence>
<dbReference type="OrthoDB" id="3165318at2759"/>
<reference evidence="1 2" key="1">
    <citation type="journal article" date="2011" name="PLoS Pathog.">
        <title>Endophytic Life Strategies Decoded by Genome and Transcriptome Analyses of the Mutualistic Root Symbiont Piriformospora indica.</title>
        <authorList>
            <person name="Zuccaro A."/>
            <person name="Lahrmann U."/>
            <person name="Guldener U."/>
            <person name="Langen G."/>
            <person name="Pfiffi S."/>
            <person name="Biedenkopf D."/>
            <person name="Wong P."/>
            <person name="Samans B."/>
            <person name="Grimm C."/>
            <person name="Basiewicz M."/>
            <person name="Murat C."/>
            <person name="Martin F."/>
            <person name="Kogel K.H."/>
        </authorList>
    </citation>
    <scope>NUCLEOTIDE SEQUENCE [LARGE SCALE GENOMIC DNA]</scope>
    <source>
        <strain evidence="1 2">DSM 11827</strain>
    </source>
</reference>
<keyword evidence="2" id="KW-1185">Reference proteome</keyword>
<sequence>MSEQFKKKLIIRASGLAKGGTLLLTFKPLEDIGTKQQKIAWKVIPFATNTNKKAQAEYVNQLVFIGPQVDDDNLISPSTFGNVNVGGAVDFTLDADKNLLISDSDKNKKPGFIVATNSTGKVQDVAIGLQPNPKKDPEAILYFPKVGNTSMVVAKYHPILRAYMTSDYQETEVISGEIQTGMIWERDLAQLDDTTNWRLNYNGSTGQYSLTPEED</sequence>
<gene>
    <name evidence="1" type="ORF">PIIN_08857</name>
</gene>
<comment type="caution">
    <text evidence="1">The sequence shown here is derived from an EMBL/GenBank/DDBJ whole genome shotgun (WGS) entry which is preliminary data.</text>
</comment>
<dbReference type="eggNOG" id="ENOG502R0SI">
    <property type="taxonomic scope" value="Eukaryota"/>
</dbReference>
<dbReference type="Proteomes" id="UP000007148">
    <property type="component" value="Unassembled WGS sequence"/>
</dbReference>
<dbReference type="OMA" id="AYITRDY"/>
<name>G4TU94_SERID</name>
<evidence type="ECO:0000313" key="1">
    <source>
        <dbReference type="EMBL" id="CCA74887.1"/>
    </source>
</evidence>
<dbReference type="HOGENOM" id="CLU_103053_1_0_1"/>
<accession>G4TU94</accession>
<protein>
    <submittedName>
        <fullName evidence="1">Uncharacterized protein</fullName>
    </submittedName>
</protein>
<dbReference type="InParanoid" id="G4TU94"/>